<feature type="binding site" evidence="5">
    <location>
        <position position="254"/>
    </location>
    <ligand>
        <name>S-adenosyl-L-methionine</name>
        <dbReference type="ChEBI" id="CHEBI:59789"/>
    </ligand>
</feature>
<evidence type="ECO:0000256" key="3">
    <source>
        <dbReference type="ARBA" id="ARBA00022691"/>
    </source>
</evidence>
<keyword evidence="3 5" id="KW-0949">S-adenosyl-L-methionine</keyword>
<dbReference type="Proteomes" id="UP000293045">
    <property type="component" value="Unassembled WGS sequence"/>
</dbReference>
<comment type="similarity">
    <text evidence="5">Belongs to the class I-like SAM-binding methyltransferase superfamily. RsmB/NOP family.</text>
</comment>
<dbReference type="PROSITE" id="PS51686">
    <property type="entry name" value="SAM_MT_RSMB_NOP"/>
    <property type="match status" value="1"/>
</dbReference>
<dbReference type="InterPro" id="IPR049560">
    <property type="entry name" value="MeTrfase_RsmB-F_NOP2_cat"/>
</dbReference>
<keyword evidence="1 5" id="KW-0489">Methyltransferase</keyword>
<feature type="active site" description="Nucleophile" evidence="5">
    <location>
        <position position="351"/>
    </location>
</feature>
<accession>A0A4Q9L6B1</accession>
<evidence type="ECO:0000313" key="8">
    <source>
        <dbReference type="EMBL" id="TBU03054.1"/>
    </source>
</evidence>
<reference evidence="8 9" key="1">
    <citation type="submission" date="2017-12" db="EMBL/GenBank/DDBJ databases">
        <authorList>
            <person name="Pombert J.-F."/>
            <person name="Haag K.L."/>
            <person name="Ebert D."/>
        </authorList>
    </citation>
    <scope>NUCLEOTIDE SEQUENCE [LARGE SCALE GENOMIC DNA]</scope>
    <source>
        <strain evidence="8">IL-BN-2</strain>
    </source>
</reference>
<protein>
    <submittedName>
        <fullName evidence="8">rRNA methyltransferase</fullName>
    </submittedName>
</protein>
<proteinExistence type="inferred from homology"/>
<dbReference type="AlphaFoldDB" id="A0A4Q9L6B1"/>
<keyword evidence="2 5" id="KW-0808">Transferase</keyword>
<dbReference type="InterPro" id="IPR023267">
    <property type="entry name" value="RCMT"/>
</dbReference>
<evidence type="ECO:0000256" key="5">
    <source>
        <dbReference type="PROSITE-ProRule" id="PRU01023"/>
    </source>
</evidence>
<dbReference type="InterPro" id="IPR029063">
    <property type="entry name" value="SAM-dependent_MTases_sf"/>
</dbReference>
<dbReference type="VEuPathDB" id="MicrosporidiaDB:CWI36_0973p0020"/>
<evidence type="ECO:0000256" key="2">
    <source>
        <dbReference type="ARBA" id="ARBA00022679"/>
    </source>
</evidence>
<dbReference type="GO" id="GO:0008173">
    <property type="term" value="F:RNA methyltransferase activity"/>
    <property type="evidence" value="ECO:0007669"/>
    <property type="project" value="InterPro"/>
</dbReference>
<comment type="caution">
    <text evidence="8">The sequence shown here is derived from an EMBL/GenBank/DDBJ whole genome shotgun (WGS) entry which is preliminary data.</text>
</comment>
<evidence type="ECO:0000256" key="1">
    <source>
        <dbReference type="ARBA" id="ARBA00022603"/>
    </source>
</evidence>
<dbReference type="GO" id="GO:0003723">
    <property type="term" value="F:RNA binding"/>
    <property type="evidence" value="ECO:0007669"/>
    <property type="project" value="UniProtKB-UniRule"/>
</dbReference>
<feature type="binding site" evidence="5">
    <location>
        <begin position="207"/>
        <end position="213"/>
    </location>
    <ligand>
        <name>S-adenosyl-L-methionine</name>
        <dbReference type="ChEBI" id="CHEBI:59789"/>
    </ligand>
</feature>
<dbReference type="SUPFAM" id="SSF53335">
    <property type="entry name" value="S-adenosyl-L-methionine-dependent methyltransferases"/>
    <property type="match status" value="1"/>
</dbReference>
<dbReference type="GO" id="GO:0001510">
    <property type="term" value="P:RNA methylation"/>
    <property type="evidence" value="ECO:0007669"/>
    <property type="project" value="InterPro"/>
</dbReference>
<keyword evidence="6" id="KW-0175">Coiled coil</keyword>
<evidence type="ECO:0000256" key="6">
    <source>
        <dbReference type="SAM" id="Coils"/>
    </source>
</evidence>
<evidence type="ECO:0000313" key="9">
    <source>
        <dbReference type="Proteomes" id="UP000293045"/>
    </source>
</evidence>
<dbReference type="VEuPathDB" id="MicrosporidiaDB:CWI39_1039p0020"/>
<dbReference type="CDD" id="cd02440">
    <property type="entry name" value="AdoMet_MTases"/>
    <property type="match status" value="1"/>
</dbReference>
<dbReference type="PANTHER" id="PTHR22808">
    <property type="entry name" value="NCL1 YEAST -RELATED NOL1/NOP2/FMU SUN DOMAIN-CONTAINING"/>
    <property type="match status" value="1"/>
</dbReference>
<dbReference type="PRINTS" id="PR02008">
    <property type="entry name" value="RCMTFAMILY"/>
</dbReference>
<feature type="coiled-coil region" evidence="6">
    <location>
        <begin position="70"/>
        <end position="171"/>
    </location>
</feature>
<organism evidence="8 9">
    <name type="scientific">Hamiltosporidium magnivora</name>
    <dbReference type="NCBI Taxonomy" id="148818"/>
    <lineage>
        <taxon>Eukaryota</taxon>
        <taxon>Fungi</taxon>
        <taxon>Fungi incertae sedis</taxon>
        <taxon>Microsporidia</taxon>
        <taxon>Dubosqiidae</taxon>
        <taxon>Hamiltosporidium</taxon>
    </lineage>
</organism>
<dbReference type="InterPro" id="IPR001678">
    <property type="entry name" value="MeTrfase_RsmB-F_NOP2_dom"/>
</dbReference>
<feature type="domain" description="SAM-dependent MTase RsmB/NOP-type" evidence="7">
    <location>
        <begin position="105"/>
        <end position="441"/>
    </location>
</feature>
<gene>
    <name evidence="8" type="ORF">CWI39_1039p0020</name>
</gene>
<keyword evidence="4 5" id="KW-0694">RNA-binding</keyword>
<dbReference type="Gene3D" id="3.40.50.150">
    <property type="entry name" value="Vaccinia Virus protein VP39"/>
    <property type="match status" value="1"/>
</dbReference>
<dbReference type="PANTHER" id="PTHR22808:SF1">
    <property type="entry name" value="RNA CYTOSINE-C(5)-METHYLTRANSFERASE NSUN2-RELATED"/>
    <property type="match status" value="1"/>
</dbReference>
<evidence type="ECO:0000259" key="7">
    <source>
        <dbReference type="PROSITE" id="PS51686"/>
    </source>
</evidence>
<dbReference type="VEuPathDB" id="MicrosporidiaDB:CWI36_1921p0020"/>
<sequence>MTIISKSFINFYKKNLALENEDFEEFLTFLEKPLPITFRLNTMSSSYHRLRDIVLNISLLKEILPNVFSLQISKNELRKNIKENNKLKENNKFGVENKFGEENNLKENKLEEENNLEEENYFKEENNLKEENNFKEENNKLGEELNYEKNIKNMNIKDKNIEEEYKKLKDILVVQSEVGNLYRQELVSMLPVLIIQPTVNSKVLDMCAAPGSKSSQILEFVAKNWYENSRILKNKNFVKIFKLEENKGIVILNDVRPNRINILMKRIEHLQLPSTVVTQCDARYFPNLPFKFDIIYCDVPCGGDGTIRKCAELWKDWSVNTIFSMTKLQMQIVEKGLQLLKNGGIFVYSTCSLNPYENEFVIQKILETKEFEIIDCSEKLKELNIKYRPGLTEWYPEGYLKPLDSPDTFMSKNNPELKKCIRIYPHDQNTNGFFICVLKKISNFTKQNLNKKTNKATNFDFLTEIQTTEIQNICDSKKIENIFSKNTKDLIFVSETLKEFLQNIPSNLKIISAGTHAFTSFHNTYRIKPSVLKYRYVNHFSLHQISKTDALKLINNRSFDLEDLQKKNIPKKNIILQYKEFLFCCWIGENKISVFVGKKEKESVLQLIEMSENINLK</sequence>
<feature type="binding site" evidence="5">
    <location>
        <position position="298"/>
    </location>
    <ligand>
        <name>S-adenosyl-L-methionine</name>
        <dbReference type="ChEBI" id="CHEBI:59789"/>
    </ligand>
</feature>
<name>A0A4Q9L6B1_9MICR</name>
<dbReference type="Pfam" id="PF01189">
    <property type="entry name" value="Methyltr_RsmB-F"/>
    <property type="match status" value="1"/>
</dbReference>
<dbReference type="EMBL" id="PIXR01001039">
    <property type="protein sequence ID" value="TBU03054.1"/>
    <property type="molecule type" value="Genomic_DNA"/>
</dbReference>
<evidence type="ECO:0000256" key="4">
    <source>
        <dbReference type="ARBA" id="ARBA00022884"/>
    </source>
</evidence>
<feature type="binding site" evidence="5">
    <location>
        <position position="281"/>
    </location>
    <ligand>
        <name>S-adenosyl-L-methionine</name>
        <dbReference type="ChEBI" id="CHEBI:59789"/>
    </ligand>
</feature>